<evidence type="ECO:0000256" key="5">
    <source>
        <dbReference type="ARBA" id="ARBA00022473"/>
    </source>
</evidence>
<feature type="compositionally biased region" description="Basic and acidic residues" evidence="17">
    <location>
        <begin position="1253"/>
        <end position="1266"/>
    </location>
</feature>
<dbReference type="Gene3D" id="3.90.1750.10">
    <property type="entry name" value="Hect, E3 ligase catalytic domains"/>
    <property type="match status" value="2"/>
</dbReference>
<dbReference type="SUPFAM" id="SSF48452">
    <property type="entry name" value="TPR-like"/>
    <property type="match status" value="1"/>
</dbReference>
<feature type="region of interest" description="Disordered" evidence="17">
    <location>
        <begin position="2512"/>
        <end position="2539"/>
    </location>
</feature>
<keyword evidence="8" id="KW-0863">Zinc-finger</keyword>
<feature type="compositionally biased region" description="Basic residues" evidence="17">
    <location>
        <begin position="2957"/>
        <end position="2970"/>
    </location>
</feature>
<keyword evidence="12" id="KW-0862">Zinc</keyword>
<dbReference type="Gene3D" id="3.30.2160.10">
    <property type="entry name" value="Hect, E3 ligase catalytic domain"/>
    <property type="match status" value="1"/>
</dbReference>
<dbReference type="GO" id="GO:0048471">
    <property type="term" value="C:perinuclear region of cytoplasm"/>
    <property type="evidence" value="ECO:0007669"/>
    <property type="project" value="UniProtKB-SubCell"/>
</dbReference>
<feature type="zinc finger region" description="UBR-type" evidence="16">
    <location>
        <begin position="1900"/>
        <end position="1968"/>
    </location>
</feature>
<dbReference type="Gene3D" id="2.130.10.30">
    <property type="entry name" value="Regulator of chromosome condensation 1/beta-lactamase-inhibitor protein II"/>
    <property type="match status" value="1"/>
</dbReference>
<dbReference type="Gene3D" id="3.30.2410.10">
    <property type="entry name" value="Hect, E3 ligase catalytic domain"/>
    <property type="match status" value="1"/>
</dbReference>
<organism evidence="21 22">
    <name type="scientific">Trichinella pseudospiralis</name>
    <name type="common">Parasitic roundworm</name>
    <dbReference type="NCBI Taxonomy" id="6337"/>
    <lineage>
        <taxon>Eukaryota</taxon>
        <taxon>Metazoa</taxon>
        <taxon>Ecdysozoa</taxon>
        <taxon>Nematoda</taxon>
        <taxon>Enoplea</taxon>
        <taxon>Dorylaimia</taxon>
        <taxon>Trichinellida</taxon>
        <taxon>Trichinellidae</taxon>
        <taxon>Trichinella</taxon>
    </lineage>
</organism>
<dbReference type="Pfam" id="PF13424">
    <property type="entry name" value="TPR_12"/>
    <property type="match status" value="1"/>
</dbReference>
<proteinExistence type="predicted"/>
<dbReference type="CDD" id="cd14423">
    <property type="entry name" value="CUE_UBR5"/>
    <property type="match status" value="1"/>
</dbReference>
<evidence type="ECO:0000256" key="4">
    <source>
        <dbReference type="ARBA" id="ARBA00020768"/>
    </source>
</evidence>
<accession>A0A0V1DZS8</accession>
<feature type="region of interest" description="Disordered" evidence="17">
    <location>
        <begin position="2740"/>
        <end position="2769"/>
    </location>
</feature>
<dbReference type="PROSITE" id="PS51309">
    <property type="entry name" value="PABC"/>
    <property type="match status" value="1"/>
</dbReference>
<dbReference type="SUPFAM" id="SSF63570">
    <property type="entry name" value="PABC (PABP) domain"/>
    <property type="match status" value="1"/>
</dbReference>
<evidence type="ECO:0000256" key="7">
    <source>
        <dbReference type="ARBA" id="ARBA00022723"/>
    </source>
</evidence>
<dbReference type="PROSITE" id="PS51157">
    <property type="entry name" value="ZF_UBR"/>
    <property type="match status" value="1"/>
</dbReference>
<evidence type="ECO:0000256" key="14">
    <source>
        <dbReference type="PROSITE-ProRule" id="PRU00259"/>
    </source>
</evidence>
<evidence type="ECO:0000256" key="2">
    <source>
        <dbReference type="ARBA" id="ARBA00004216"/>
    </source>
</evidence>
<evidence type="ECO:0000256" key="8">
    <source>
        <dbReference type="ARBA" id="ARBA00022771"/>
    </source>
</evidence>
<dbReference type="Pfam" id="PF00632">
    <property type="entry name" value="HECT"/>
    <property type="match status" value="1"/>
</dbReference>
<feature type="compositionally biased region" description="Acidic residues" evidence="17">
    <location>
        <begin position="2368"/>
        <end position="2384"/>
    </location>
</feature>
<dbReference type="InterPro" id="IPR009091">
    <property type="entry name" value="RCC1/BLIP-II"/>
</dbReference>
<keyword evidence="11 15" id="KW-0802">TPR repeat</keyword>
<dbReference type="Pfam" id="PF11701">
    <property type="entry name" value="UNC45-central"/>
    <property type="match status" value="1"/>
</dbReference>
<evidence type="ECO:0000256" key="9">
    <source>
        <dbReference type="ARBA" id="ARBA00022782"/>
    </source>
</evidence>
<evidence type="ECO:0000259" key="19">
    <source>
        <dbReference type="PROSITE" id="PS51157"/>
    </source>
</evidence>
<keyword evidence="6" id="KW-0517">Myogenesis</keyword>
<dbReference type="PANTHER" id="PTHR46276:SF1">
    <property type="entry name" value="E3 UBIQUITIN-PROTEIN LIGASE UBR5"/>
    <property type="match status" value="1"/>
</dbReference>
<dbReference type="InterPro" id="IPR024660">
    <property type="entry name" value="UCS_central_dom"/>
</dbReference>
<dbReference type="Pfam" id="PF00658">
    <property type="entry name" value="MLLE"/>
    <property type="match status" value="1"/>
</dbReference>
<dbReference type="SMART" id="SM00396">
    <property type="entry name" value="ZnF_UBR1"/>
    <property type="match status" value="1"/>
</dbReference>
<comment type="subcellular location">
    <subcellularLocation>
        <location evidence="1">Cytoplasm</location>
        <location evidence="1">Myofibril</location>
        <location evidence="1">Sarcomere</location>
        <location evidence="1">A band</location>
    </subcellularLocation>
    <subcellularLocation>
        <location evidence="2">Cytoplasm</location>
        <location evidence="2">Myofibril</location>
        <location evidence="2">Sarcomere</location>
        <location evidence="2">Z line</location>
    </subcellularLocation>
    <subcellularLocation>
        <location evidence="3">Cytoplasm</location>
        <location evidence="3">Perinuclear region</location>
    </subcellularLocation>
</comment>
<evidence type="ECO:0000256" key="11">
    <source>
        <dbReference type="ARBA" id="ARBA00022803"/>
    </source>
</evidence>
<dbReference type="GO" id="GO:0030154">
    <property type="term" value="P:cell differentiation"/>
    <property type="evidence" value="ECO:0007669"/>
    <property type="project" value="UniProtKB-KW"/>
</dbReference>
<dbReference type="PROSITE" id="PS50176">
    <property type="entry name" value="ARM_REPEAT"/>
    <property type="match status" value="1"/>
</dbReference>
<keyword evidence="9" id="KW-0221">Differentiation</keyword>
<dbReference type="InterPro" id="IPR036053">
    <property type="entry name" value="PABP-dom"/>
</dbReference>
<dbReference type="InterPro" id="IPR000569">
    <property type="entry name" value="HECT_dom"/>
</dbReference>
<dbReference type="PROSITE" id="PS50005">
    <property type="entry name" value="TPR"/>
    <property type="match status" value="2"/>
</dbReference>
<feature type="repeat" description="TPR" evidence="15">
    <location>
        <begin position="83"/>
        <end position="116"/>
    </location>
</feature>
<dbReference type="InterPro" id="IPR047503">
    <property type="entry name" value="UBR-box_UBR5"/>
</dbReference>
<dbReference type="Gene3D" id="1.10.1900.10">
    <property type="entry name" value="c-terminal domain of poly(a) binding protein"/>
    <property type="match status" value="1"/>
</dbReference>
<dbReference type="GO" id="GO:0031672">
    <property type="term" value="C:A band"/>
    <property type="evidence" value="ECO:0007669"/>
    <property type="project" value="UniProtKB-SubCell"/>
</dbReference>
<feature type="compositionally biased region" description="Low complexity" evidence="17">
    <location>
        <begin position="1099"/>
        <end position="1116"/>
    </location>
</feature>
<feature type="region of interest" description="Disordered" evidence="17">
    <location>
        <begin position="2329"/>
        <end position="2411"/>
    </location>
</feature>
<dbReference type="GO" id="GO:0043130">
    <property type="term" value="F:ubiquitin binding"/>
    <property type="evidence" value="ECO:0007669"/>
    <property type="project" value="InterPro"/>
</dbReference>
<keyword evidence="10 13" id="KW-0833">Ubl conjugation pathway</keyword>
<dbReference type="EMBL" id="JYDR01000155">
    <property type="protein sequence ID" value="KRY66838.1"/>
    <property type="molecule type" value="Genomic_DNA"/>
</dbReference>
<evidence type="ECO:0000313" key="22">
    <source>
        <dbReference type="Proteomes" id="UP000054632"/>
    </source>
</evidence>
<dbReference type="GO" id="GO:0005634">
    <property type="term" value="C:nucleus"/>
    <property type="evidence" value="ECO:0007669"/>
    <property type="project" value="TreeGrafter"/>
</dbReference>
<dbReference type="GO" id="GO:0090263">
    <property type="term" value="P:positive regulation of canonical Wnt signaling pathway"/>
    <property type="evidence" value="ECO:0007669"/>
    <property type="project" value="TreeGrafter"/>
</dbReference>
<feature type="domain" description="PABC" evidence="20">
    <location>
        <begin position="2998"/>
        <end position="3075"/>
    </location>
</feature>
<reference evidence="21 22" key="1">
    <citation type="submission" date="2015-01" db="EMBL/GenBank/DDBJ databases">
        <title>Evolution of Trichinella species and genotypes.</title>
        <authorList>
            <person name="Korhonen P.K."/>
            <person name="Edoardo P."/>
            <person name="Giuseppe L.R."/>
            <person name="Gasser R.B."/>
        </authorList>
    </citation>
    <scope>NUCLEOTIDE SEQUENCE [LARGE SCALE GENOMIC DNA]</scope>
    <source>
        <strain evidence="21">ISS13</strain>
    </source>
</reference>
<evidence type="ECO:0000256" key="13">
    <source>
        <dbReference type="PROSITE-ProRule" id="PRU00104"/>
    </source>
</evidence>
<dbReference type="Gene3D" id="1.25.10.10">
    <property type="entry name" value="Leucine-rich Repeat Variant"/>
    <property type="match status" value="2"/>
</dbReference>
<evidence type="ECO:0000256" key="1">
    <source>
        <dbReference type="ARBA" id="ARBA00004161"/>
    </source>
</evidence>
<feature type="repeat" description="ARM" evidence="14">
    <location>
        <begin position="185"/>
        <end position="218"/>
    </location>
</feature>
<dbReference type="SUPFAM" id="SSF48371">
    <property type="entry name" value="ARM repeat"/>
    <property type="match status" value="2"/>
</dbReference>
<dbReference type="GO" id="GO:0034450">
    <property type="term" value="F:ubiquitin-ubiquitin ligase activity"/>
    <property type="evidence" value="ECO:0007669"/>
    <property type="project" value="TreeGrafter"/>
</dbReference>
<dbReference type="GO" id="GO:0007517">
    <property type="term" value="P:muscle organ development"/>
    <property type="evidence" value="ECO:0007669"/>
    <property type="project" value="UniProtKB-KW"/>
</dbReference>
<dbReference type="FunFam" id="1.10.8.10:FF:000009">
    <property type="entry name" value="Putative E3 ubiquitin-protein ligase UBR5"/>
    <property type="match status" value="1"/>
</dbReference>
<dbReference type="SMART" id="SM00028">
    <property type="entry name" value="TPR"/>
    <property type="match status" value="3"/>
</dbReference>
<dbReference type="InterPro" id="IPR003126">
    <property type="entry name" value="Znf_UBR"/>
</dbReference>
<feature type="active site" description="Glycyl thioester intermediate" evidence="13">
    <location>
        <position position="3471"/>
    </location>
</feature>
<dbReference type="InterPro" id="IPR019734">
    <property type="entry name" value="TPR_rpt"/>
</dbReference>
<dbReference type="InterPro" id="IPR035983">
    <property type="entry name" value="Hect_E3_ubiquitin_ligase"/>
</dbReference>
<dbReference type="SMART" id="SM00517">
    <property type="entry name" value="PolyA"/>
    <property type="match status" value="1"/>
</dbReference>
<dbReference type="GO" id="GO:0030018">
    <property type="term" value="C:Z disc"/>
    <property type="evidence" value="ECO:0007669"/>
    <property type="project" value="UniProtKB-SubCell"/>
</dbReference>
<evidence type="ECO:0000256" key="16">
    <source>
        <dbReference type="PROSITE-ProRule" id="PRU00508"/>
    </source>
</evidence>
<dbReference type="Pfam" id="PF11547">
    <property type="entry name" value="E3_UbLigase_EDD"/>
    <property type="match status" value="1"/>
</dbReference>
<dbReference type="Gene3D" id="1.25.40.10">
    <property type="entry name" value="Tetratricopeptide repeat domain"/>
    <property type="match status" value="1"/>
</dbReference>
<dbReference type="InterPro" id="IPR024725">
    <property type="entry name" value="UBR5_UBA"/>
</dbReference>
<evidence type="ECO:0000259" key="18">
    <source>
        <dbReference type="PROSITE" id="PS50237"/>
    </source>
</evidence>
<evidence type="ECO:0000256" key="15">
    <source>
        <dbReference type="PROSITE-ProRule" id="PRU00339"/>
    </source>
</evidence>
<protein>
    <recommendedName>
        <fullName evidence="4">Protein unc-45 homolog B</fullName>
    </recommendedName>
</protein>
<sequence>LRIQKMAEEVNNLKAEGNLYYEAGNWEKAKEYYNKALQACPSEDKATLAALLKNMAAVSLKLEDYVAAESQASQALEFAPNDPKALYRRSTARSYLSKYSEALTDAKRALHYEPDNKAIIKHFQNLNIVIQKNAEKLGSTEAKLQDMLKICFSVEATLENRVQALHNIMVLVGYDDGARLFTECGGLARLMKLINDERDTDLLLAAFRVLSGLATSEERLGFLFKVADSKTIVYLLNCSDNRCCQAAVALVQRCFNTLAAMDFQKQKLPDEIVVERNKVKIVGFLFELKRILVDPTVSAMGRDCAIQLLSKVLPHRVGGLPKGWSLEFVQNDGLDRLMTVGCSIPEKALVPVTYETRGYLALCLTNIYDDMLSDKNRSIYTDRMEKFIQEKREKITDGVKIEICSLFTTLLGGPVDVAFQFVAKPEFTQLLLEMAASDDQLNQSVAVEAIMHTVSKRDRCSVFLAQGKSVLKKLFNSPNDVVRVKALVGLCKISSSGGNDISMRPTGELPMLRLASICKRYLLEDKSIDICRWAAEGLAYLTLDADVKEWLVSDVNLIRRLVAFAKQAGQLCVFGVSTILVNLTNTYDKKEPEPELIELAKFAKHHIPVANPKDSDEYVKNRIKLLVNEGAVSACVALSSTESERCREFLARALHGFTKEPQHRGIVVQEGGVKLLIDLAQRCTDEGKIIAAHALARIGITMDPKMAFSGQRCYEVVKPIISLLHPDMSAEQNYEALLALTNLAAVSDSVRNKMMQEKVLPKLEEFWFLQEHEPLRAASAELFHNLLLNDKVFQQVAKPGTDRLKLWLLYCSAEDDERLALISTSAMLMLTEDAAVCSRIVQEHPNWPDLFKTPCMHENEQLQLNAIACVKNLMNSGQEAAAQVVSSELFEILVAICKLPKSNREKAVTLAYETLKLAVTYDLVKPTSRELYEQLTGKPTMVEHRTPTVMFRLNEEALVVKTFLKHVDLSLECPLLRREAMNSFHRFAFSLPDKDLRLEQQLRDSMNSQALDAQSTFMFDMSPFRPEDMKDIVIGPDAIAFLTVDGQVFRVAYDIIDDTRDHVNKGNDNGKKDATGSGSGATGCSTVPASNTGRGSGGPNNNNAGSGGNNDSNAGISSRATKIRRVMMARSRVGRGGVIVGSRPIIPAGAVPEELVNEAQAVLQGKSRDVIIRELQRTNCDVNQAVNNLLGRDDEDGDDFDDTSEAYLPEELISLLDTGLQGEQANVIINAESLYGDDFLSFPFRRRVFEKAAEKKTNDSANKESTNEESVPPPPRYTISLSPKKMFFKWTTNEESAAETKRFRAIGAMHSDLLAVSMDGVLYRWAWNQKQPSPNPHPAWETICNKEPIESISCSRIRTTVLTTHRRVASFVDESLDLISNALSTSLHSLPEPVVDVYSCDLYSCAMTKSGNVYWWGVLPSVQRMKVLDAIKNKLKKEVASDAKDITVGRLVRMQHGPMFQADALGFTAVNGYPQVVILMESVWPNHDTARFQMLLPSSSVLDPKRGLYSEGLESAVEDSSESFASSAHLSAGSRKRKHALSAVSSYREETLHLKDVVMVVENRNATIGKVVKVDGPYCAVLFADSNGVINDTADDAMNRSRLLRKEDLRVVPKVQCFSSTLEYIQKEPKKFYNLSDDHFVLDVAVEPTGIWYLHQLLGRVLLSKINFSVTSRLYEDMLSLKLNCGRNVLHVAVSMSIAPTNKENFSLSLASQIAASENPAGNRPSSDGRWESVNSPSRINVTVSLNSMMQLGRRFVDPTGMSSHVLRGYALRSDASTQSAASRWAMEMAVEAAAAAPKALTSSIERQRAAFEIVKLLTGNLVANTELFQLLSHDHNGMTPFMYAIDCRSYHVAEIILLSLKRIIRSFSAQNQNRAMMSVVFPVNTRPEFSPLYMLCCNDTCSFTWTGSEHVNQDIFECITCGLVGSLCCCTECAYVCHRNHECRLKRTSPTAYCDCWEKCKCRSLVAGNLDIRFELFKSLISCQSLYSVLNDKNEHLLLFLTRTVSRQVSEHRQFRSRCRKSIASLIDMPEFDLDPPRFALRALEYLFSRWDLFEHFVMHEYHPVETNMNMSESRFYLVSQDGVSFLDRFVYLLLTKLPIGCFDSLVRLLSTECKATSKADKNLAVLPRFARSVVRMFVLLNVSPQYSNCRKNQPLSRCRKLFHAILPHAVRELVATADGILAPVRLGMVKPCEPFTMANCTDPLELIEKMVMEDPVLLPNDVDKEEEKKFGVDENDILSSSPIVVNSVPKRTRSEEVSYMQDLATLTGEEATSDNDTDSEVDEAIQEAEGNATAGSDAGNDDSSVDVAMSPLEAMPTLHVVEIPTEADSDHDGSQASGRHARRVSNADQDTDYSYTEVESNSSVSEESDVMFDENNQEDTDTEGSNFAWSGRIRDRKKGTKQPASPEKLSTSTVHITNLLSRLFSTLIREALDLLLYGYSSEQSSIASRSSSTFCVPKRLLAELLEQVSRTLQPTWNWLFPLLDYLDSHLRFSAAMSNIVGPKKRQAAKSHMSDIAGEGDAAQSTADKSPIETSSKSETASRLTVLNLLMSVMRSHSSEHGDSWAVLDLWSMKHVAVVADAYFCYAGALTTFSENLCHSVRDMSKEFPASSCCDLIFIRAFQRDSSDPIAGESTSISKQNPFFTRSDSLVYPGLYPVRSAFEHSVPESIPLCNRPHMLQASSSKESLYGLSASSDKWSEHLRSHLQMGNEAPGSSSLTRSMSHKTRLTLASFAPVDDSAADREIQKTSPKRFRRERRSKSVIVHSSEAASPKSAEDTIAAIVNSALVRCEDQQMLMSRWKLVLSTFAKMFTDERALTSGGSIFTQLAGFGPKAARFRKAMERIRNASKDLQFVVDRDRTLLLRETFQVLNTFYERRQMGSSQHHAIGVHRVKVSFKDEPGEGSGVARSFFTAIASALLAPLPLPSFELSPLPTTVLGMNTIGSPSAATPIPPTRQSRRSRRLGLRSRGRSKDNSRRPLFTMPVGWLEGTIGASPFFPTVSASEVAGPLDENNVQAMGNRIYMKVNSMFPRYAAKVTGMLLEVPTHQLIVMLTHEATLEHLAQNAYEVLLTWVQSSGNPGDFMPGGPLTSASTTSTLMPSTVATAQPANNAAAVTTTIATASTASASVSASQVSSASAVSATAATPSVDASSSAASSGGSTSTVSPAAGAAIQSTVSGYDSRWLSCPDLPRLLENVADVKDDRPLFFKPGNGMFYAPVAGAESPSRLNAYRNVGRLIGIALSQNEIFPLPLCRSVFKFILRRPITWYDMAFYDCYMYEKLHKLVTGEYAAEDLDLNFTITLDAIEGGNTVELLNDGANLTVTSENVVKYVFLYAQHRLYKLVQSALTSIRDGVRDVIPVSILDTINAEDFRLLLTGQSDVNVKFLKKLTVITDESSSAAADKSLPREKFDQFKKWFWSVVSCMTADEKQDLIYFWTGSPTLPPTMEGFMPTPNVVIRPPDDMYLPTANTCISRLYIPLYSSKNILRQKLLFAIKIKTFGFV</sequence>
<evidence type="ECO:0000313" key="21">
    <source>
        <dbReference type="EMBL" id="KRY66838.1"/>
    </source>
</evidence>
<dbReference type="InterPro" id="IPR016024">
    <property type="entry name" value="ARM-type_fold"/>
</dbReference>
<feature type="domain" description="HECT" evidence="18">
    <location>
        <begin position="3193"/>
        <end position="3502"/>
    </location>
</feature>
<evidence type="ECO:0000256" key="10">
    <source>
        <dbReference type="ARBA" id="ARBA00022786"/>
    </source>
</evidence>
<keyword evidence="5" id="KW-0217">Developmental protein</keyword>
<feature type="compositionally biased region" description="Basic residues" evidence="17">
    <location>
        <begin position="2750"/>
        <end position="2761"/>
    </location>
</feature>
<dbReference type="Gene3D" id="1.10.8.10">
    <property type="entry name" value="DNA helicase RuvA subunit, C-terminal domain"/>
    <property type="match status" value="1"/>
</dbReference>
<evidence type="ECO:0000256" key="17">
    <source>
        <dbReference type="SAM" id="MobiDB-lite"/>
    </source>
</evidence>
<evidence type="ECO:0000259" key="20">
    <source>
        <dbReference type="PROSITE" id="PS51309"/>
    </source>
</evidence>
<dbReference type="InterPro" id="IPR000225">
    <property type="entry name" value="Armadillo"/>
</dbReference>
<feature type="repeat" description="TPR" evidence="15">
    <location>
        <begin position="10"/>
        <end position="43"/>
    </location>
</feature>
<feature type="region of interest" description="Disordered" evidence="17">
    <location>
        <begin position="1060"/>
        <end position="1116"/>
    </location>
</feature>
<dbReference type="GO" id="GO:0008270">
    <property type="term" value="F:zinc ion binding"/>
    <property type="evidence" value="ECO:0007669"/>
    <property type="project" value="UniProtKB-KW"/>
</dbReference>
<feature type="region of interest" description="Disordered" evidence="17">
    <location>
        <begin position="2942"/>
        <end position="2978"/>
    </location>
</feature>
<name>A0A0V1DZS8_TRIPS</name>
<dbReference type="GO" id="GO:0003723">
    <property type="term" value="F:RNA binding"/>
    <property type="evidence" value="ECO:0007669"/>
    <property type="project" value="InterPro"/>
</dbReference>
<dbReference type="SUPFAM" id="SSF50985">
    <property type="entry name" value="RCC1/BLIP-II"/>
    <property type="match status" value="1"/>
</dbReference>
<dbReference type="InterPro" id="IPR011990">
    <property type="entry name" value="TPR-like_helical_dom_sf"/>
</dbReference>
<dbReference type="PROSITE" id="PS50237">
    <property type="entry name" value="HECT"/>
    <property type="match status" value="1"/>
</dbReference>
<dbReference type="CDD" id="cd19675">
    <property type="entry name" value="UBR-box_UBR5"/>
    <property type="match status" value="1"/>
</dbReference>
<dbReference type="GO" id="GO:0000209">
    <property type="term" value="P:protein polyubiquitination"/>
    <property type="evidence" value="ECO:0007669"/>
    <property type="project" value="TreeGrafter"/>
</dbReference>
<dbReference type="Proteomes" id="UP000054632">
    <property type="component" value="Unassembled WGS sequence"/>
</dbReference>
<evidence type="ECO:0000256" key="12">
    <source>
        <dbReference type="ARBA" id="ARBA00022833"/>
    </source>
</evidence>
<feature type="domain" description="UBR-type" evidence="19">
    <location>
        <begin position="1900"/>
        <end position="1968"/>
    </location>
</feature>
<feature type="region of interest" description="Disordered" evidence="17">
    <location>
        <begin position="1253"/>
        <end position="1276"/>
    </location>
</feature>
<feature type="compositionally biased region" description="Polar residues" evidence="17">
    <location>
        <begin position="2524"/>
        <end position="2539"/>
    </location>
</feature>
<dbReference type="InterPro" id="IPR011989">
    <property type="entry name" value="ARM-like"/>
</dbReference>
<feature type="non-terminal residue" evidence="21">
    <location>
        <position position="1"/>
    </location>
</feature>
<feature type="compositionally biased region" description="Basic and acidic residues" evidence="17">
    <location>
        <begin position="1060"/>
        <end position="1074"/>
    </location>
</feature>
<dbReference type="SUPFAM" id="SSF56204">
    <property type="entry name" value="Hect, E3 ligase catalytic domain"/>
    <property type="match status" value="1"/>
</dbReference>
<comment type="caution">
    <text evidence="21">The sequence shown here is derived from an EMBL/GenBank/DDBJ whole genome shotgun (WGS) entry which is preliminary data.</text>
</comment>
<dbReference type="SMART" id="SM00185">
    <property type="entry name" value="ARM"/>
    <property type="match status" value="5"/>
</dbReference>
<dbReference type="PANTHER" id="PTHR46276">
    <property type="entry name" value="E3 UBIQUITIN-PROTEIN LIGASE UBR5"/>
    <property type="match status" value="1"/>
</dbReference>
<keyword evidence="7" id="KW-0479">Metal-binding</keyword>
<evidence type="ECO:0000256" key="6">
    <source>
        <dbReference type="ARBA" id="ARBA00022541"/>
    </source>
</evidence>
<dbReference type="InterPro" id="IPR002004">
    <property type="entry name" value="PABP_HYD_C"/>
</dbReference>
<gene>
    <name evidence="21" type="primary">Unc45a</name>
    <name evidence="21" type="ORF">T4A_9061</name>
</gene>
<dbReference type="SMART" id="SM00119">
    <property type="entry name" value="HECTc"/>
    <property type="match status" value="1"/>
</dbReference>
<evidence type="ECO:0000256" key="3">
    <source>
        <dbReference type="ARBA" id="ARBA00004556"/>
    </source>
</evidence>